<accession>A0A1S2PUV4</accession>
<proteinExistence type="predicted"/>
<feature type="region of interest" description="Disordered" evidence="1">
    <location>
        <begin position="86"/>
        <end position="105"/>
    </location>
</feature>
<reference evidence="2 3" key="1">
    <citation type="submission" date="2016-10" db="EMBL/GenBank/DDBJ databases">
        <title>Genome sequence of Streptomyces sp. MUSC 1.</title>
        <authorList>
            <person name="Lee L.-H."/>
            <person name="Ser H.-L."/>
            <person name="Law J.W.-F."/>
        </authorList>
    </citation>
    <scope>NUCLEOTIDE SEQUENCE [LARGE SCALE GENOMIC DNA]</scope>
    <source>
        <strain evidence="2 3">MUSC 1</strain>
    </source>
</reference>
<keyword evidence="3" id="KW-1185">Reference proteome</keyword>
<dbReference type="RefSeq" id="WP_071384342.1">
    <property type="nucleotide sequence ID" value="NZ_MLYO01000058.1"/>
</dbReference>
<dbReference type="Proteomes" id="UP000179642">
    <property type="component" value="Unassembled WGS sequence"/>
</dbReference>
<dbReference type="InterPro" id="IPR005506">
    <property type="entry name" value="DUF312_ALF"/>
</dbReference>
<organism evidence="2 3">
    <name type="scientific">Streptomyces monashensis</name>
    <dbReference type="NCBI Taxonomy" id="1678012"/>
    <lineage>
        <taxon>Bacteria</taxon>
        <taxon>Bacillati</taxon>
        <taxon>Actinomycetota</taxon>
        <taxon>Actinomycetes</taxon>
        <taxon>Kitasatosporales</taxon>
        <taxon>Streptomycetaceae</taxon>
        <taxon>Streptomyces</taxon>
    </lineage>
</organism>
<evidence type="ECO:0000313" key="3">
    <source>
        <dbReference type="Proteomes" id="UP000179642"/>
    </source>
</evidence>
<feature type="region of interest" description="Disordered" evidence="1">
    <location>
        <begin position="151"/>
        <end position="219"/>
    </location>
</feature>
<dbReference type="EMBL" id="MLYO01000058">
    <property type="protein sequence ID" value="OIJ97342.1"/>
    <property type="molecule type" value="Genomic_DNA"/>
</dbReference>
<evidence type="ECO:0000313" key="2">
    <source>
        <dbReference type="EMBL" id="OIJ97342.1"/>
    </source>
</evidence>
<dbReference type="AlphaFoldDB" id="A0A1S2PUV4"/>
<dbReference type="Pfam" id="PF03752">
    <property type="entry name" value="ALF"/>
    <property type="match status" value="1"/>
</dbReference>
<dbReference type="OrthoDB" id="582519at2"/>
<feature type="compositionally biased region" description="Low complexity" evidence="1">
    <location>
        <begin position="151"/>
        <end position="163"/>
    </location>
</feature>
<comment type="caution">
    <text evidence="2">The sequence shown here is derived from an EMBL/GenBank/DDBJ whole genome shotgun (WGS) entry which is preliminary data.</text>
</comment>
<feature type="compositionally biased region" description="Basic and acidic residues" evidence="1">
    <location>
        <begin position="191"/>
        <end position="216"/>
    </location>
</feature>
<name>A0A1S2PUV4_9ACTN</name>
<gene>
    <name evidence="2" type="ORF">BIV23_31215</name>
</gene>
<evidence type="ECO:0000256" key="1">
    <source>
        <dbReference type="SAM" id="MobiDB-lite"/>
    </source>
</evidence>
<protein>
    <submittedName>
        <fullName evidence="2">Uncharacterized protein</fullName>
    </submittedName>
</protein>
<sequence length="418" mass="44451">MTASKLVNDGGPEVKAAAKVALAGPADQLEAFLNVGQCMADRKDKLADTHNAQMQRLIAEVSGIAATARKNSWLAAKAAADAHRASTDAQKAANQAANSAHEAQGYAHDADVAAASAENSADQARKSVATARAAADATESAAQAEFNTNYARTSASQADQSATDARDSAIAAGKSAKEAQEQASQAWQITMDKRRAQEAEARRQAEEARKAQAEAKKKTKHCHYIPRPGYYPDCLKDGGVMDPPINVDPQEAAMIYGGLWTLSGGKDIQDCIDNPTLGKCAFAAMVVIPGVGELKAAKKVEEGVEGVAEASRVSRTVDGWLPQDAVDKVPDSLKPFMKGNKKGIGYLWNDGKGNGVRIDQGNPNNSQVFQQVDHVVINSGGKIIGRDGKPVIGSIKDHAEEAHIPLEEWLHWKEWDKP</sequence>
<feature type="compositionally biased region" description="Low complexity" evidence="1">
    <location>
        <begin position="87"/>
        <end position="105"/>
    </location>
</feature>